<name>A0A6N9Q590_9BACL</name>
<dbReference type="InterPro" id="IPR014044">
    <property type="entry name" value="CAP_dom"/>
</dbReference>
<dbReference type="RefSeq" id="WP_160646799.1">
    <property type="nucleotide sequence ID" value="NZ_SIJB01000029.1"/>
</dbReference>
<feature type="signal peptide" evidence="2">
    <location>
        <begin position="1"/>
        <end position="24"/>
    </location>
</feature>
<dbReference type="InterPro" id="IPR014258">
    <property type="entry name" value="CAP_domain_YkwD-like"/>
</dbReference>
<dbReference type="AlphaFoldDB" id="A0A6N9Q590"/>
<sequence>MKKHFIIYSLVLLMMSQLAVPAFANSSAFPDTKGHWADKTITWAKQKEIIGGYQDGKFHPNSQITEAEFIALLFRSLEAEVPRTCRGQNWAEKYYIYAWSEDYPLEGIYNREVRDKVIDRTKVAEILARADGQEKSGADAIQYILDKEFSKGKTSPTVKGYAGKDTLTRAEAIQFIKNAMDEGIKTNEKTVVTPPSQPPSNNDGSIDKTKKGSFNISAYEQEVVDLVNVERAKYDLPPLKVDKKLSEVARIKSEDMQSKDYFNHTSPTYGSPFDMMRSFGVSYRSAAENIAYGQRTPQQVVNAWMNSSGHRKNILNSSSTHIGVGYVEEGNYWTQMFIGK</sequence>
<dbReference type="Pfam" id="PF00188">
    <property type="entry name" value="CAP"/>
    <property type="match status" value="1"/>
</dbReference>
<proteinExistence type="predicted"/>
<feature type="domain" description="SLH" evidence="3">
    <location>
        <begin position="24"/>
        <end position="87"/>
    </location>
</feature>
<dbReference type="SUPFAM" id="SSF55797">
    <property type="entry name" value="PR-1-like"/>
    <property type="match status" value="1"/>
</dbReference>
<dbReference type="EMBL" id="SIJB01000029">
    <property type="protein sequence ID" value="NBI29987.1"/>
    <property type="molecule type" value="Genomic_DNA"/>
</dbReference>
<evidence type="ECO:0000313" key="5">
    <source>
        <dbReference type="Proteomes" id="UP000448943"/>
    </source>
</evidence>
<keyword evidence="2" id="KW-0732">Signal</keyword>
<organism evidence="4 5">
    <name type="scientific">Chengkuizengella marina</name>
    <dbReference type="NCBI Taxonomy" id="2507566"/>
    <lineage>
        <taxon>Bacteria</taxon>
        <taxon>Bacillati</taxon>
        <taxon>Bacillota</taxon>
        <taxon>Bacilli</taxon>
        <taxon>Bacillales</taxon>
        <taxon>Paenibacillaceae</taxon>
        <taxon>Chengkuizengella</taxon>
    </lineage>
</organism>
<evidence type="ECO:0000259" key="3">
    <source>
        <dbReference type="PROSITE" id="PS51272"/>
    </source>
</evidence>
<feature type="region of interest" description="Disordered" evidence="1">
    <location>
        <begin position="188"/>
        <end position="209"/>
    </location>
</feature>
<evidence type="ECO:0000256" key="1">
    <source>
        <dbReference type="SAM" id="MobiDB-lite"/>
    </source>
</evidence>
<dbReference type="Proteomes" id="UP000448943">
    <property type="component" value="Unassembled WGS sequence"/>
</dbReference>
<dbReference type="CDD" id="cd05379">
    <property type="entry name" value="CAP_bacterial"/>
    <property type="match status" value="1"/>
</dbReference>
<dbReference type="InterPro" id="IPR035940">
    <property type="entry name" value="CAP_sf"/>
</dbReference>
<dbReference type="PROSITE" id="PS51272">
    <property type="entry name" value="SLH"/>
    <property type="match status" value="1"/>
</dbReference>
<feature type="chain" id="PRO_5026823235" description="SLH domain-containing protein" evidence="2">
    <location>
        <begin position="25"/>
        <end position="340"/>
    </location>
</feature>
<dbReference type="PANTHER" id="PTHR31157:SF1">
    <property type="entry name" value="SCP DOMAIN-CONTAINING PROTEIN"/>
    <property type="match status" value="1"/>
</dbReference>
<dbReference type="OrthoDB" id="9783944at2"/>
<protein>
    <recommendedName>
        <fullName evidence="3">SLH domain-containing protein</fullName>
    </recommendedName>
</protein>
<dbReference type="Pfam" id="PF00395">
    <property type="entry name" value="SLH"/>
    <property type="match status" value="1"/>
</dbReference>
<accession>A0A6N9Q590</accession>
<dbReference type="NCBIfam" id="TIGR02909">
    <property type="entry name" value="spore_YkwD"/>
    <property type="match status" value="1"/>
</dbReference>
<feature type="compositionally biased region" description="Polar residues" evidence="1">
    <location>
        <begin position="189"/>
        <end position="204"/>
    </location>
</feature>
<evidence type="ECO:0000313" key="4">
    <source>
        <dbReference type="EMBL" id="NBI29987.1"/>
    </source>
</evidence>
<gene>
    <name evidence="4" type="ORF">ERL59_13630</name>
</gene>
<keyword evidence="5" id="KW-1185">Reference proteome</keyword>
<dbReference type="InterPro" id="IPR001119">
    <property type="entry name" value="SLH_dom"/>
</dbReference>
<dbReference type="PANTHER" id="PTHR31157">
    <property type="entry name" value="SCP DOMAIN-CONTAINING PROTEIN"/>
    <property type="match status" value="1"/>
</dbReference>
<dbReference type="Gene3D" id="3.40.33.10">
    <property type="entry name" value="CAP"/>
    <property type="match status" value="1"/>
</dbReference>
<reference evidence="4 5" key="1">
    <citation type="submission" date="2019-01" db="EMBL/GenBank/DDBJ databases">
        <title>Chengkuizengella sp. nov., isolated from deep-sea sediment of East Pacific Ocean.</title>
        <authorList>
            <person name="Yang J."/>
            <person name="Lai Q."/>
            <person name="Shao Z."/>
        </authorList>
    </citation>
    <scope>NUCLEOTIDE SEQUENCE [LARGE SCALE GENOMIC DNA]</scope>
    <source>
        <strain evidence="4 5">YPA3-1-1</strain>
    </source>
</reference>
<comment type="caution">
    <text evidence="4">The sequence shown here is derived from an EMBL/GenBank/DDBJ whole genome shotgun (WGS) entry which is preliminary data.</text>
</comment>
<evidence type="ECO:0000256" key="2">
    <source>
        <dbReference type="SAM" id="SignalP"/>
    </source>
</evidence>